<name>A0ABV2AYM3_9GAMM</name>
<organism evidence="2 3">
    <name type="scientific">Salinisphaera dokdonensis CL-ES53</name>
    <dbReference type="NCBI Taxonomy" id="1304272"/>
    <lineage>
        <taxon>Bacteria</taxon>
        <taxon>Pseudomonadati</taxon>
        <taxon>Pseudomonadota</taxon>
        <taxon>Gammaproteobacteria</taxon>
        <taxon>Salinisphaerales</taxon>
        <taxon>Salinisphaeraceae</taxon>
        <taxon>Salinisphaera</taxon>
    </lineage>
</organism>
<keyword evidence="3" id="KW-1185">Reference proteome</keyword>
<dbReference type="EMBL" id="APND01000001">
    <property type="protein sequence ID" value="MES1928727.1"/>
    <property type="molecule type" value="Genomic_DNA"/>
</dbReference>
<dbReference type="Proteomes" id="UP001460888">
    <property type="component" value="Unassembled WGS sequence"/>
</dbReference>
<evidence type="ECO:0008006" key="4">
    <source>
        <dbReference type="Google" id="ProtNLM"/>
    </source>
</evidence>
<evidence type="ECO:0000313" key="3">
    <source>
        <dbReference type="Proteomes" id="UP001460888"/>
    </source>
</evidence>
<sequence length="167" mass="18515">MAEQIHYRPAEAKRFREETLDEFERLEGRVAEINGLLDELYDSGMIRWLKNFAGAFPQISNIAVEGMNTPEGHAGMRNLLVVAKQLGKIDPDQLERTFDAANAGLAKAGQPATEDTPYNPPGVTGVFKLLHDKELWATLSPLIAGAKAYSEAQRRQQSEDKSDSEKS</sequence>
<feature type="compositionally biased region" description="Basic and acidic residues" evidence="1">
    <location>
        <begin position="152"/>
        <end position="167"/>
    </location>
</feature>
<evidence type="ECO:0000313" key="2">
    <source>
        <dbReference type="EMBL" id="MES1928727.1"/>
    </source>
</evidence>
<gene>
    <name evidence="2" type="ORF">SADO_05690</name>
</gene>
<evidence type="ECO:0000256" key="1">
    <source>
        <dbReference type="SAM" id="MobiDB-lite"/>
    </source>
</evidence>
<proteinExistence type="predicted"/>
<comment type="caution">
    <text evidence="2">The sequence shown here is derived from an EMBL/GenBank/DDBJ whole genome shotgun (WGS) entry which is preliminary data.</text>
</comment>
<protein>
    <recommendedName>
        <fullName evidence="4">DUF1641 domain-containing protein</fullName>
    </recommendedName>
</protein>
<feature type="region of interest" description="Disordered" evidence="1">
    <location>
        <begin position="148"/>
        <end position="167"/>
    </location>
</feature>
<accession>A0ABV2AYM3</accession>
<dbReference type="RefSeq" id="WP_353109963.1">
    <property type="nucleotide sequence ID" value="NZ_APND01000001.1"/>
</dbReference>
<reference evidence="2 3" key="1">
    <citation type="submission" date="2013-03" db="EMBL/GenBank/DDBJ databases">
        <title>Salinisphaera dokdonensis CL-ES53 Genome Sequencing.</title>
        <authorList>
            <person name="Li C."/>
            <person name="Lai Q."/>
            <person name="Shao Z."/>
        </authorList>
    </citation>
    <scope>NUCLEOTIDE SEQUENCE [LARGE SCALE GENOMIC DNA]</scope>
    <source>
        <strain evidence="2 3">CL-ES53</strain>
    </source>
</reference>